<evidence type="ECO:0000313" key="16">
    <source>
        <dbReference type="WBParaSite" id="PTRK_0001680600.1"/>
    </source>
</evidence>
<comment type="similarity">
    <text evidence="2">Belongs to the cytidine and deoxycytidylate deaminase family.</text>
</comment>
<dbReference type="Gene3D" id="3.40.140.10">
    <property type="entry name" value="Cytidine Deaminase, domain 2"/>
    <property type="match status" value="1"/>
</dbReference>
<evidence type="ECO:0000256" key="2">
    <source>
        <dbReference type="ARBA" id="ARBA00006576"/>
    </source>
</evidence>
<dbReference type="STRING" id="131310.A0A0N5A522"/>
<keyword evidence="15" id="KW-1185">Reference proteome</keyword>
<evidence type="ECO:0000256" key="3">
    <source>
        <dbReference type="ARBA" id="ARBA00022723"/>
    </source>
</evidence>
<feature type="binding site" evidence="13">
    <location>
        <position position="106"/>
    </location>
    <ligand>
        <name>Zn(2+)</name>
        <dbReference type="ChEBI" id="CHEBI:29105"/>
        <note>catalytic</note>
    </ligand>
</feature>
<dbReference type="GO" id="GO:0009165">
    <property type="term" value="P:nucleotide biosynthetic process"/>
    <property type="evidence" value="ECO:0007669"/>
    <property type="project" value="UniProtKB-KW"/>
</dbReference>
<dbReference type="InterPro" id="IPR016192">
    <property type="entry name" value="APOBEC/CMP_deaminase_Zn-bd"/>
</dbReference>
<name>A0A0N5A522_PARTI</name>
<keyword evidence="5" id="KW-0378">Hydrolase</keyword>
<evidence type="ECO:0000313" key="15">
    <source>
        <dbReference type="Proteomes" id="UP000038045"/>
    </source>
</evidence>
<dbReference type="InterPro" id="IPR016473">
    <property type="entry name" value="dCMP_deaminase"/>
</dbReference>
<dbReference type="FunFam" id="3.40.140.10:FF:000021">
    <property type="entry name" value="Deoxycytidylate deaminase"/>
    <property type="match status" value="1"/>
</dbReference>
<sequence length="168" mass="19345">MSNNYISWEEYFMTTAFVAAQRSKDDATKVGAVIVGKDNKIVGIGYNGMPRGCDDKKMPWGKHDENPLNNKYMYVVHAEMNAIANKNCESLDGYTLYTTLFPCNDCAKMIIQHGIKEIVYFKDRPDKDCMKASRIMFEMCNIKLREWEKPKKKLIINYTSGECIIENV</sequence>
<evidence type="ECO:0000259" key="14">
    <source>
        <dbReference type="PROSITE" id="PS51747"/>
    </source>
</evidence>
<dbReference type="GO" id="GO:0005737">
    <property type="term" value="C:cytoplasm"/>
    <property type="evidence" value="ECO:0007669"/>
    <property type="project" value="TreeGrafter"/>
</dbReference>
<dbReference type="PANTHER" id="PTHR11086">
    <property type="entry name" value="DEOXYCYTIDYLATE DEAMINASE-RELATED"/>
    <property type="match status" value="1"/>
</dbReference>
<dbReference type="InterPro" id="IPR002125">
    <property type="entry name" value="CMP_dCMP_dom"/>
</dbReference>
<dbReference type="InterPro" id="IPR016193">
    <property type="entry name" value="Cytidine_deaminase-like"/>
</dbReference>
<dbReference type="SUPFAM" id="SSF53927">
    <property type="entry name" value="Cytidine deaminase-like"/>
    <property type="match status" value="1"/>
</dbReference>
<dbReference type="InterPro" id="IPR035105">
    <property type="entry name" value="Deoxycytidylate_deaminase_dom"/>
</dbReference>
<protein>
    <recommendedName>
        <fullName evidence="11">Probable deoxycytidylate deaminase</fullName>
        <ecNumber evidence="8">3.5.4.12</ecNumber>
    </recommendedName>
    <alternativeName>
        <fullName evidence="9">dCMP deaminase</fullName>
    </alternativeName>
</protein>
<feature type="binding site" evidence="13">
    <location>
        <position position="77"/>
    </location>
    <ligand>
        <name>Zn(2+)</name>
        <dbReference type="ChEBI" id="CHEBI:29105"/>
        <note>catalytic</note>
    </ligand>
</feature>
<dbReference type="Proteomes" id="UP000038045">
    <property type="component" value="Unplaced"/>
</dbReference>
<dbReference type="PROSITE" id="PS51747">
    <property type="entry name" value="CYT_DCMP_DEAMINASES_2"/>
    <property type="match status" value="1"/>
</dbReference>
<evidence type="ECO:0000256" key="9">
    <source>
        <dbReference type="ARBA" id="ARBA00041763"/>
    </source>
</evidence>
<dbReference type="GO" id="GO:0006220">
    <property type="term" value="P:pyrimidine nucleotide metabolic process"/>
    <property type="evidence" value="ECO:0007669"/>
    <property type="project" value="InterPro"/>
</dbReference>
<dbReference type="PIRSF" id="PIRSF006019">
    <property type="entry name" value="dCMP_deaminase"/>
    <property type="match status" value="1"/>
</dbReference>
<proteinExistence type="inferred from homology"/>
<evidence type="ECO:0000256" key="12">
    <source>
        <dbReference type="PIRSR" id="PIRSR006019-1"/>
    </source>
</evidence>
<keyword evidence="6 13" id="KW-0862">Zinc</keyword>
<feature type="active site" description="Proton donor" evidence="12">
    <location>
        <position position="79"/>
    </location>
</feature>
<accession>A0A0N5A522</accession>
<comment type="catalytic activity">
    <reaction evidence="10">
        <text>dCMP + H2O + H(+) = dUMP + NH4(+)</text>
        <dbReference type="Rhea" id="RHEA:22924"/>
        <dbReference type="ChEBI" id="CHEBI:15377"/>
        <dbReference type="ChEBI" id="CHEBI:15378"/>
        <dbReference type="ChEBI" id="CHEBI:28938"/>
        <dbReference type="ChEBI" id="CHEBI:57566"/>
        <dbReference type="ChEBI" id="CHEBI:246422"/>
        <dbReference type="EC" id="3.5.4.12"/>
    </reaction>
</comment>
<dbReference type="WBParaSite" id="PTRK_0001680600.1">
    <property type="protein sequence ID" value="PTRK_0001680600.1"/>
    <property type="gene ID" value="PTRK_0001680600"/>
</dbReference>
<dbReference type="Pfam" id="PF00383">
    <property type="entry name" value="dCMP_cyt_deam_1"/>
    <property type="match status" value="1"/>
</dbReference>
<dbReference type="PROSITE" id="PS00903">
    <property type="entry name" value="CYT_DCMP_DEAMINASES_1"/>
    <property type="match status" value="1"/>
</dbReference>
<dbReference type="EC" id="3.5.4.12" evidence="8"/>
<comment type="cofactor">
    <cofactor evidence="1 13">
        <name>Zn(2+)</name>
        <dbReference type="ChEBI" id="CHEBI:29105"/>
    </cofactor>
</comment>
<organism evidence="15 16">
    <name type="scientific">Parastrongyloides trichosuri</name>
    <name type="common">Possum-specific nematode worm</name>
    <dbReference type="NCBI Taxonomy" id="131310"/>
    <lineage>
        <taxon>Eukaryota</taxon>
        <taxon>Metazoa</taxon>
        <taxon>Ecdysozoa</taxon>
        <taxon>Nematoda</taxon>
        <taxon>Chromadorea</taxon>
        <taxon>Rhabditida</taxon>
        <taxon>Tylenchina</taxon>
        <taxon>Panagrolaimomorpha</taxon>
        <taxon>Strongyloidoidea</taxon>
        <taxon>Strongyloididae</taxon>
        <taxon>Parastrongyloides</taxon>
    </lineage>
</organism>
<dbReference type="PANTHER" id="PTHR11086:SF18">
    <property type="entry name" value="DEOXYCYTIDYLATE DEAMINASE"/>
    <property type="match status" value="1"/>
</dbReference>
<dbReference type="AlphaFoldDB" id="A0A0N5A522"/>
<dbReference type="CDD" id="cd01286">
    <property type="entry name" value="deoxycytidylate_deaminase"/>
    <property type="match status" value="1"/>
</dbReference>
<feature type="binding site" evidence="13">
    <location>
        <position position="103"/>
    </location>
    <ligand>
        <name>Zn(2+)</name>
        <dbReference type="ChEBI" id="CHEBI:29105"/>
        <note>catalytic</note>
    </ligand>
</feature>
<dbReference type="InterPro" id="IPR015517">
    <property type="entry name" value="dCMP_deaminase-rel"/>
</dbReference>
<evidence type="ECO:0000256" key="13">
    <source>
        <dbReference type="PIRSR" id="PIRSR006019-2"/>
    </source>
</evidence>
<keyword evidence="3 13" id="KW-0479">Metal-binding</keyword>
<feature type="domain" description="CMP/dCMP-type deaminase" evidence="14">
    <location>
        <begin position="7"/>
        <end position="136"/>
    </location>
</feature>
<evidence type="ECO:0000256" key="8">
    <source>
        <dbReference type="ARBA" id="ARBA00038938"/>
    </source>
</evidence>
<evidence type="ECO:0000256" key="10">
    <source>
        <dbReference type="ARBA" id="ARBA00052978"/>
    </source>
</evidence>
<dbReference type="GO" id="GO:0004132">
    <property type="term" value="F:dCMP deaminase activity"/>
    <property type="evidence" value="ECO:0007669"/>
    <property type="project" value="UniProtKB-EC"/>
</dbReference>
<evidence type="ECO:0000256" key="11">
    <source>
        <dbReference type="ARBA" id="ARBA00071625"/>
    </source>
</evidence>
<evidence type="ECO:0000256" key="6">
    <source>
        <dbReference type="ARBA" id="ARBA00022833"/>
    </source>
</evidence>
<evidence type="ECO:0000256" key="4">
    <source>
        <dbReference type="ARBA" id="ARBA00022727"/>
    </source>
</evidence>
<reference evidence="16" key="1">
    <citation type="submission" date="2017-02" db="UniProtKB">
        <authorList>
            <consortium name="WormBaseParasite"/>
        </authorList>
    </citation>
    <scope>IDENTIFICATION</scope>
</reference>
<keyword evidence="4" id="KW-0545">Nucleotide biosynthesis</keyword>
<evidence type="ECO:0000256" key="5">
    <source>
        <dbReference type="ARBA" id="ARBA00022801"/>
    </source>
</evidence>
<evidence type="ECO:0000256" key="7">
    <source>
        <dbReference type="ARBA" id="ARBA00037036"/>
    </source>
</evidence>
<comment type="function">
    <text evidence="7">Supplies the nucleotide substrate for thymidylate synthetase.</text>
</comment>
<dbReference type="GO" id="GO:0008270">
    <property type="term" value="F:zinc ion binding"/>
    <property type="evidence" value="ECO:0007669"/>
    <property type="project" value="InterPro"/>
</dbReference>
<evidence type="ECO:0000256" key="1">
    <source>
        <dbReference type="ARBA" id="ARBA00001947"/>
    </source>
</evidence>